<dbReference type="InterPro" id="IPR042096">
    <property type="entry name" value="Dihydro-acid_dehy_C"/>
</dbReference>
<dbReference type="GO" id="GO:0046872">
    <property type="term" value="F:metal ion binding"/>
    <property type="evidence" value="ECO:0007669"/>
    <property type="project" value="UniProtKB-KW"/>
</dbReference>
<keyword evidence="4" id="KW-0001">2Fe-2S</keyword>
<dbReference type="GO" id="GO:0051537">
    <property type="term" value="F:2 iron, 2 sulfur cluster binding"/>
    <property type="evidence" value="ECO:0007669"/>
    <property type="project" value="UniProtKB-KW"/>
</dbReference>
<dbReference type="GO" id="GO:0009082">
    <property type="term" value="P:branched-chain amino acid biosynthetic process"/>
    <property type="evidence" value="ECO:0007669"/>
    <property type="project" value="UniProtKB-KW"/>
</dbReference>
<dbReference type="Proteomes" id="UP001530293">
    <property type="component" value="Unassembled WGS sequence"/>
</dbReference>
<evidence type="ECO:0000256" key="17">
    <source>
        <dbReference type="SAM" id="MobiDB-lite"/>
    </source>
</evidence>
<evidence type="ECO:0000256" key="14">
    <source>
        <dbReference type="ARBA" id="ARBA00029490"/>
    </source>
</evidence>
<evidence type="ECO:0000256" key="18">
    <source>
        <dbReference type="SAM" id="SignalP"/>
    </source>
</evidence>
<protein>
    <recommendedName>
        <fullName evidence="14">dihydroxy-acid dehydratase</fullName>
        <ecNumber evidence="14">4.2.1.9</ecNumber>
    </recommendedName>
</protein>
<evidence type="ECO:0000313" key="22">
    <source>
        <dbReference type="Proteomes" id="UP001530293"/>
    </source>
</evidence>
<comment type="cofactor">
    <cofactor evidence="15">
        <name>[2Fe-2S] cluster</name>
        <dbReference type="ChEBI" id="CHEBI:190135"/>
    </cofactor>
</comment>
<evidence type="ECO:0000256" key="1">
    <source>
        <dbReference type="ARBA" id="ARBA00001946"/>
    </source>
</evidence>
<dbReference type="InterPro" id="IPR056740">
    <property type="entry name" value="ILV_EDD_C"/>
</dbReference>
<evidence type="ECO:0000256" key="12">
    <source>
        <dbReference type="ARBA" id="ARBA00029436"/>
    </source>
</evidence>
<dbReference type="Gene3D" id="3.50.30.80">
    <property type="entry name" value="IlvD/EDD C-terminal domain-like"/>
    <property type="match status" value="1"/>
</dbReference>
<organism evidence="21 22">
    <name type="scientific">Discostella pseudostelligera</name>
    <dbReference type="NCBI Taxonomy" id="259834"/>
    <lineage>
        <taxon>Eukaryota</taxon>
        <taxon>Sar</taxon>
        <taxon>Stramenopiles</taxon>
        <taxon>Ochrophyta</taxon>
        <taxon>Bacillariophyta</taxon>
        <taxon>Coscinodiscophyceae</taxon>
        <taxon>Thalassiosirophycidae</taxon>
        <taxon>Stephanodiscales</taxon>
        <taxon>Stephanodiscaceae</taxon>
        <taxon>Discostella</taxon>
    </lineage>
</organism>
<dbReference type="EMBL" id="JALLBG020000009">
    <property type="protein sequence ID" value="KAL3772544.1"/>
    <property type="molecule type" value="Genomic_DNA"/>
</dbReference>
<dbReference type="NCBIfam" id="NF002068">
    <property type="entry name" value="PRK00911.1"/>
    <property type="match status" value="1"/>
</dbReference>
<name>A0ABD3NA80_9STRA</name>
<dbReference type="InterPro" id="IPR037237">
    <property type="entry name" value="IlvD/EDD_N"/>
</dbReference>
<dbReference type="PROSITE" id="PS00887">
    <property type="entry name" value="ILVD_EDD_2"/>
    <property type="match status" value="1"/>
</dbReference>
<evidence type="ECO:0000256" key="2">
    <source>
        <dbReference type="ARBA" id="ARBA00006486"/>
    </source>
</evidence>
<keyword evidence="9" id="KW-0456">Lyase</keyword>
<evidence type="ECO:0000256" key="3">
    <source>
        <dbReference type="ARBA" id="ARBA00022605"/>
    </source>
</evidence>
<comment type="similarity">
    <text evidence="2">Belongs to the IlvD/Edd family.</text>
</comment>
<proteinExistence type="inferred from homology"/>
<dbReference type="PROSITE" id="PS00886">
    <property type="entry name" value="ILVD_EDD_1"/>
    <property type="match status" value="1"/>
</dbReference>
<feature type="chain" id="PRO_5044793922" description="dihydroxy-acid dehydratase" evidence="18">
    <location>
        <begin position="17"/>
        <end position="656"/>
    </location>
</feature>
<dbReference type="NCBIfam" id="TIGR00110">
    <property type="entry name" value="ilvD"/>
    <property type="match status" value="1"/>
</dbReference>
<dbReference type="InterPro" id="IPR004404">
    <property type="entry name" value="DihydroxyA_deHydtase"/>
</dbReference>
<comment type="pathway">
    <text evidence="12">Amino-acid biosynthesis; L-valine biosynthesis; L-valine from pyruvate: step 3/4.</text>
</comment>
<comment type="cofactor">
    <cofactor evidence="1">
        <name>Mg(2+)</name>
        <dbReference type="ChEBI" id="CHEBI:18420"/>
    </cofactor>
</comment>
<evidence type="ECO:0000256" key="10">
    <source>
        <dbReference type="ARBA" id="ARBA00023304"/>
    </source>
</evidence>
<dbReference type="GO" id="GO:0008652">
    <property type="term" value="P:amino acid biosynthetic process"/>
    <property type="evidence" value="ECO:0007669"/>
    <property type="project" value="UniProtKB-KW"/>
</dbReference>
<keyword evidence="18" id="KW-0732">Signal</keyword>
<evidence type="ECO:0000259" key="19">
    <source>
        <dbReference type="Pfam" id="PF00920"/>
    </source>
</evidence>
<evidence type="ECO:0000256" key="15">
    <source>
        <dbReference type="ARBA" id="ARBA00034078"/>
    </source>
</evidence>
<evidence type="ECO:0000256" key="4">
    <source>
        <dbReference type="ARBA" id="ARBA00022714"/>
    </source>
</evidence>
<comment type="catalytic activity">
    <reaction evidence="11">
        <text>(2R)-2,3-dihydroxy-3-methylbutanoate = 3-methyl-2-oxobutanoate + H2O</text>
        <dbReference type="Rhea" id="RHEA:24809"/>
        <dbReference type="ChEBI" id="CHEBI:11851"/>
        <dbReference type="ChEBI" id="CHEBI:15377"/>
        <dbReference type="ChEBI" id="CHEBI:49072"/>
        <dbReference type="EC" id="4.2.1.9"/>
    </reaction>
    <physiologicalReaction direction="left-to-right" evidence="11">
        <dbReference type="Rhea" id="RHEA:24810"/>
    </physiologicalReaction>
</comment>
<evidence type="ECO:0000256" key="5">
    <source>
        <dbReference type="ARBA" id="ARBA00022723"/>
    </source>
</evidence>
<gene>
    <name evidence="21" type="ORF">ACHAWU_006742</name>
</gene>
<keyword evidence="10" id="KW-0100">Branched-chain amino acid biosynthesis</keyword>
<dbReference type="InterPro" id="IPR020558">
    <property type="entry name" value="DiOHA_6PGluconate_deHydtase_CS"/>
</dbReference>
<keyword evidence="8" id="KW-0411">Iron-sulfur</keyword>
<keyword evidence="22" id="KW-1185">Reference proteome</keyword>
<evidence type="ECO:0000256" key="6">
    <source>
        <dbReference type="ARBA" id="ARBA00022842"/>
    </source>
</evidence>
<keyword evidence="5" id="KW-0479">Metal-binding</keyword>
<keyword evidence="6" id="KW-0460">Magnesium</keyword>
<dbReference type="HAMAP" id="MF_00012">
    <property type="entry name" value="IlvD"/>
    <property type="match status" value="1"/>
</dbReference>
<accession>A0ABD3NA80</accession>
<dbReference type="InterPro" id="IPR000581">
    <property type="entry name" value="ILV_EDD_N"/>
</dbReference>
<evidence type="ECO:0000256" key="13">
    <source>
        <dbReference type="ARBA" id="ARBA00029437"/>
    </source>
</evidence>
<evidence type="ECO:0000256" key="11">
    <source>
        <dbReference type="ARBA" id="ARBA00029304"/>
    </source>
</evidence>
<feature type="domain" description="Dihydroxy-acid/6-phosphogluconate dehydratase C-terminal" evidence="20">
    <location>
        <begin position="427"/>
        <end position="618"/>
    </location>
</feature>
<evidence type="ECO:0000256" key="9">
    <source>
        <dbReference type="ARBA" id="ARBA00023239"/>
    </source>
</evidence>
<keyword evidence="3" id="KW-0028">Amino-acid biosynthesis</keyword>
<feature type="domain" description="Dihydroxy-acid/6-phosphogluconate dehydratase N-terminal" evidence="19">
    <location>
        <begin position="91"/>
        <end position="413"/>
    </location>
</feature>
<comment type="caution">
    <text evidence="21">The sequence shown here is derived from an EMBL/GenBank/DDBJ whole genome shotgun (WGS) entry which is preliminary data.</text>
</comment>
<keyword evidence="7" id="KW-0408">Iron</keyword>
<evidence type="ECO:0000256" key="7">
    <source>
        <dbReference type="ARBA" id="ARBA00023004"/>
    </source>
</evidence>
<dbReference type="EC" id="4.2.1.9" evidence="14"/>
<dbReference type="Pfam" id="PF00920">
    <property type="entry name" value="ILVD_EDD_N"/>
    <property type="match status" value="1"/>
</dbReference>
<sequence>MRFVTAVVASVAVVAAITLETSCSAFAPSASSTRRSTPPSTLSSSLLRMADGDGDEPVMNKYSRTLTQPASQGASQAMLYATGLTEEDMSKPQVGICSVWYEGNPCNMHLLELSEHVKKGVVQSGCVGYRFNTIGVSDGISMGTTGMRYSLQSRDLIADSIETTMGAQWYDGLIALPGCDKNMPGVIMAMGRLNRPGIMVYGGTIRAGKQPSNGNTLDIVSAFQSYGQALYDKITEEERKEIIQHSCPGPGACGGMYTANTMATAIEALGMSLPYSSSSPADSQEKRDECERAGEAMKLLLQKDIKPRDIMTKAAFENAIRMVMMTGGSTNAVLHLIAMSRSCQDPTVAITLDDFQRLSDVTPFLADLKPSGKYVMEDVQNIGGTPGMIKFLIDNGMFDGDQMTVTGKTHNENLAEMNHPGLTPGQEIIRPLSNPVKPTGHLQIMYGNLCPGGGVAKITGKEGETFTGTARVYDNEQLMLRGLEQKEIQCGDVVIIRYEGPTGGPGLPEMLTPTSAIMGAGLGDCVALLTDGRFSGGSHGFCIGHITPEAQVGGPIALVKNGDPIRIDARPEARTIDLLISDEEWEERMKAWSPPPLRASQGTLFKYIQSVATASEGCVTDEVGTKSASDIAMAAPKTPAVAELEAKIAQLEALVK</sequence>
<dbReference type="PANTHER" id="PTHR21000">
    <property type="entry name" value="DIHYDROXY-ACID DEHYDRATASE DAD"/>
    <property type="match status" value="1"/>
</dbReference>
<dbReference type="Pfam" id="PF24877">
    <property type="entry name" value="ILV_EDD_C"/>
    <property type="match status" value="1"/>
</dbReference>
<dbReference type="FunFam" id="3.50.30.80:FF:000001">
    <property type="entry name" value="Dihydroxy-acid dehydratase"/>
    <property type="match status" value="1"/>
</dbReference>
<evidence type="ECO:0000259" key="20">
    <source>
        <dbReference type="Pfam" id="PF24877"/>
    </source>
</evidence>
<evidence type="ECO:0000313" key="21">
    <source>
        <dbReference type="EMBL" id="KAL3772544.1"/>
    </source>
</evidence>
<feature type="compositionally biased region" description="Low complexity" evidence="17">
    <location>
        <begin position="28"/>
        <end position="48"/>
    </location>
</feature>
<dbReference type="SUPFAM" id="SSF52016">
    <property type="entry name" value="LeuD/IlvD-like"/>
    <property type="match status" value="1"/>
</dbReference>
<dbReference type="GO" id="GO:0004160">
    <property type="term" value="F:dihydroxy-acid dehydratase activity"/>
    <property type="evidence" value="ECO:0007669"/>
    <property type="project" value="UniProtKB-EC"/>
</dbReference>
<reference evidence="21 22" key="1">
    <citation type="submission" date="2024-10" db="EMBL/GenBank/DDBJ databases">
        <title>Updated reference genomes for cyclostephanoid diatoms.</title>
        <authorList>
            <person name="Roberts W.R."/>
            <person name="Alverson A.J."/>
        </authorList>
    </citation>
    <scope>NUCLEOTIDE SEQUENCE [LARGE SCALE GENOMIC DNA]</scope>
    <source>
        <strain evidence="21 22">AJA232-27</strain>
    </source>
</reference>
<dbReference type="AlphaFoldDB" id="A0ABD3NA80"/>
<evidence type="ECO:0000256" key="8">
    <source>
        <dbReference type="ARBA" id="ARBA00023014"/>
    </source>
</evidence>
<dbReference type="SUPFAM" id="SSF143975">
    <property type="entry name" value="IlvD/EDD N-terminal domain-like"/>
    <property type="match status" value="1"/>
</dbReference>
<feature type="region of interest" description="Disordered" evidence="17">
    <location>
        <begin position="28"/>
        <end position="50"/>
    </location>
</feature>
<comment type="catalytic activity">
    <reaction evidence="16">
        <text>(2R,3R)-2,3-dihydroxy-3-methylpentanoate = (S)-3-methyl-2-oxopentanoate + H2O</text>
        <dbReference type="Rhea" id="RHEA:27694"/>
        <dbReference type="ChEBI" id="CHEBI:15377"/>
        <dbReference type="ChEBI" id="CHEBI:35146"/>
        <dbReference type="ChEBI" id="CHEBI:49258"/>
        <dbReference type="EC" id="4.2.1.9"/>
    </reaction>
    <physiologicalReaction direction="left-to-right" evidence="16">
        <dbReference type="Rhea" id="RHEA:27695"/>
    </physiologicalReaction>
</comment>
<feature type="signal peptide" evidence="18">
    <location>
        <begin position="1"/>
        <end position="16"/>
    </location>
</feature>
<dbReference type="InterPro" id="IPR050165">
    <property type="entry name" value="DHAD_IlvD/Edd"/>
</dbReference>
<dbReference type="PANTHER" id="PTHR21000:SF5">
    <property type="entry name" value="DIHYDROXY-ACID DEHYDRATASE, MITOCHONDRIAL"/>
    <property type="match status" value="1"/>
</dbReference>
<comment type="pathway">
    <text evidence="13">Amino-acid biosynthesis; L-isoleucine biosynthesis; L-isoleucine from 2-oxobutanoate: step 3/4.</text>
</comment>
<evidence type="ECO:0000256" key="16">
    <source>
        <dbReference type="ARBA" id="ARBA00052865"/>
    </source>
</evidence>